<comment type="caution">
    <text evidence="4">The sequence shown here is derived from an EMBL/GenBank/DDBJ whole genome shotgun (WGS) entry which is preliminary data.</text>
</comment>
<gene>
    <name evidence="4" type="ORF">KUF71_012280</name>
</gene>
<evidence type="ECO:0000256" key="1">
    <source>
        <dbReference type="PROSITE-ProRule" id="PRU00325"/>
    </source>
</evidence>
<keyword evidence="1" id="KW-0479">Metal-binding</keyword>
<feature type="domain" description="SWIM-type" evidence="3">
    <location>
        <begin position="859"/>
        <end position="890"/>
    </location>
</feature>
<feature type="region of interest" description="Disordered" evidence="2">
    <location>
        <begin position="1069"/>
        <end position="1104"/>
    </location>
</feature>
<reference evidence="4" key="2">
    <citation type="journal article" date="2023" name="BMC Genomics">
        <title>Pest status, molecular evolution, and epigenetic factors derived from the genome assembly of Frankliniella fusca, a thysanopteran phytovirus vector.</title>
        <authorList>
            <person name="Catto M.A."/>
            <person name="Labadie P.E."/>
            <person name="Jacobson A.L."/>
            <person name="Kennedy G.G."/>
            <person name="Srinivasan R."/>
            <person name="Hunt B.G."/>
        </authorList>
    </citation>
    <scope>NUCLEOTIDE SEQUENCE</scope>
    <source>
        <strain evidence="4">PL_HMW_Pooled</strain>
    </source>
</reference>
<evidence type="ECO:0000256" key="2">
    <source>
        <dbReference type="SAM" id="MobiDB-lite"/>
    </source>
</evidence>
<reference evidence="4" key="1">
    <citation type="submission" date="2021-07" db="EMBL/GenBank/DDBJ databases">
        <authorList>
            <person name="Catto M.A."/>
            <person name="Jacobson A."/>
            <person name="Kennedy G."/>
            <person name="Labadie P."/>
            <person name="Hunt B.G."/>
            <person name="Srinivasan R."/>
        </authorList>
    </citation>
    <scope>NUCLEOTIDE SEQUENCE</scope>
    <source>
        <strain evidence="4">PL_HMW_Pooled</strain>
        <tissue evidence="4">Head</tissue>
    </source>
</reference>
<dbReference type="PANTHER" id="PTHR35385">
    <property type="entry name" value="PROTEIN B, PUTATIVE-RELATED-RELATED"/>
    <property type="match status" value="1"/>
</dbReference>
<feature type="compositionally biased region" description="Polar residues" evidence="2">
    <location>
        <begin position="1082"/>
        <end position="1092"/>
    </location>
</feature>
<keyword evidence="5" id="KW-1185">Reference proteome</keyword>
<dbReference type="Proteomes" id="UP001219518">
    <property type="component" value="Unassembled WGS sequence"/>
</dbReference>
<evidence type="ECO:0000313" key="5">
    <source>
        <dbReference type="Proteomes" id="UP001219518"/>
    </source>
</evidence>
<feature type="region of interest" description="Disordered" evidence="2">
    <location>
        <begin position="936"/>
        <end position="957"/>
    </location>
</feature>
<dbReference type="AlphaFoldDB" id="A0AAE1HN85"/>
<proteinExistence type="predicted"/>
<keyword evidence="1" id="KW-0862">Zinc</keyword>
<dbReference type="GO" id="GO:0008270">
    <property type="term" value="F:zinc ion binding"/>
    <property type="evidence" value="ECO:0007669"/>
    <property type="project" value="UniProtKB-KW"/>
</dbReference>
<feature type="compositionally biased region" description="Polar residues" evidence="2">
    <location>
        <begin position="250"/>
        <end position="273"/>
    </location>
</feature>
<organism evidence="4 5">
    <name type="scientific">Frankliniella fusca</name>
    <dbReference type="NCBI Taxonomy" id="407009"/>
    <lineage>
        <taxon>Eukaryota</taxon>
        <taxon>Metazoa</taxon>
        <taxon>Ecdysozoa</taxon>
        <taxon>Arthropoda</taxon>
        <taxon>Hexapoda</taxon>
        <taxon>Insecta</taxon>
        <taxon>Pterygota</taxon>
        <taxon>Neoptera</taxon>
        <taxon>Paraneoptera</taxon>
        <taxon>Thysanoptera</taxon>
        <taxon>Terebrantia</taxon>
        <taxon>Thripoidea</taxon>
        <taxon>Thripidae</taxon>
        <taxon>Frankliniella</taxon>
    </lineage>
</organism>
<name>A0AAE1HN85_9NEOP</name>
<evidence type="ECO:0000259" key="3">
    <source>
        <dbReference type="PROSITE" id="PS50966"/>
    </source>
</evidence>
<accession>A0AAE1HN85</accession>
<evidence type="ECO:0000313" key="4">
    <source>
        <dbReference type="EMBL" id="KAK3924313.1"/>
    </source>
</evidence>
<feature type="region of interest" description="Disordered" evidence="2">
    <location>
        <begin position="240"/>
        <end position="273"/>
    </location>
</feature>
<protein>
    <submittedName>
        <fullName evidence="4">Protein FAR-RED IMPAIRED RESPONSE 1</fullName>
    </submittedName>
</protein>
<sequence length="1142" mass="127739">MGLPISQCEIWKGDHGGLMTNLFEQQLTVAAPCKRSNSESGGTTPAPVKRQILQQINNNIITQRTSASGLVKVSQHNVNACRNSTQKFPAPHSVDENFNIQNLSRTATHEFSSSSKQNHSLAPNEGFTLNTVPVVTIPKPASRNSFTLCEDETVFMLPPLPSVANRFASSTEINQNSSINKAAFVKSVICTSAASNQGLVVLPPLVKFSSPEVAKFKDNINKSITATIVNDASSTLTKKTSKLSLKNRSNRCTPTNSRAQVPSPTASNAHGITTSISTNTSAQVSSPTVVNAQGISTSTFSASEATQEENILSPSHEEILQDILPANYSHQVVSIDAVQPYHKHSDYDQSEMFATTVRINLRSKAEAYQWLEDFKESSFSDWRKTFRCTHNTLNQYWNGPASKKHTECDASLTITVKNFAMKRSTDKLLKSHPCEVTLHHCHNHPIRSCDSLRFRKPTAKVEKLFLDMYKNNHSPSSALALHKYDIQVNNPENWFEILADGAACPNLQWCFHLYRTTYKKVYGEPSGKEMVKALFAAVDKYNNECGSKCAASKIFNEDDLIVVICSPLMKRVHQYLKSSGEINFLDSGGSMDRHNTRIFTFLAPSVAGALPLGIIMTSSESEDAVTEGIEMLKSIMPPYAFFGRGPSKGPQVMMTDDSTSERNALKIAFPGIILLLCLFHILSAYWRYVWTTKHQVKPQHKENVYNQFNVWCYSKTETEFKEHYVKMLQDPIIAQNKWLTTHLKGLYARAPEWALCYRSDLIIRGNNTDNYSERTIRSYKDEICQRMKAYSPVQLFDFFTSRLEAYFERRIAAVLNNRKENYSSSKHFFTSSRIKDLQCCESSFDNSFVVKNLEKNTEYFVNMDIEICSCPVGFNGAPCKHQFAVAEQFKLSSTQFLPYEDEEAKATLHKIMTTIPARPGWYATLKSGPTTVMTASTADSSEETATENDCGQDCSEIPDEITPRQEISSGSIPGSESNSGNVDEAIKLWKSINDYIMEGLENKADTFSGAVTKFATTFNKAVALSENAVLSSLHEFSISTFGFKAIHNRRYIRVNHAGIIRRKYASIGRKVAQQGRHPQKSKLGSRNVTQQGRPPKSARTGEHGYAINQRVSSAWDRCNRKRHAAPHNLSQRIRLQVAGIKK</sequence>
<dbReference type="PANTHER" id="PTHR35385:SF2">
    <property type="entry name" value="PROTEIN B, PUTATIVE-RELATED"/>
    <property type="match status" value="1"/>
</dbReference>
<dbReference type="PROSITE" id="PS50966">
    <property type="entry name" value="ZF_SWIM"/>
    <property type="match status" value="1"/>
</dbReference>
<keyword evidence="1" id="KW-0863">Zinc-finger</keyword>
<dbReference type="EMBL" id="JAHWGI010001172">
    <property type="protein sequence ID" value="KAK3924313.1"/>
    <property type="molecule type" value="Genomic_DNA"/>
</dbReference>
<dbReference type="InterPro" id="IPR007527">
    <property type="entry name" value="Znf_SWIM"/>
</dbReference>